<dbReference type="EMBL" id="WQLW01000003">
    <property type="protein sequence ID" value="MVO08613.1"/>
    <property type="molecule type" value="Genomic_DNA"/>
</dbReference>
<dbReference type="InterPro" id="IPR005144">
    <property type="entry name" value="ATP-cone_dom"/>
</dbReference>
<comment type="caution">
    <text evidence="5">The sequence shown here is derived from an EMBL/GenBank/DDBJ whole genome shotgun (WGS) entry which is preliminary data.</text>
</comment>
<sequence length="275" mass="31723">MKIKKKSGQIVEFDNTKLIASLVNSGASITVAKKILHEIQPQLYNGITSNKVYALAFQKLKLISKANAARYSLKNGIFALGPAGFYFEKFISRLFEVQEYQVKTNIFLKGKCVSHELDILLKKETHVSMVECKFHSSQEAKTDVKVPMYILSRFNDMNKMTYTIFKKEEMISVCWLVTNSKFTTEAIKFGECSGLKLLSWDYPFQAGIKDLVNHYKVYPITCLTTLTAAEKEMLLLQDILTVYDLMHFQDSFYKLKISENRMKRIKEESNQLLNR</sequence>
<evidence type="ECO:0000313" key="6">
    <source>
        <dbReference type="Proteomes" id="UP000431264"/>
    </source>
</evidence>
<dbReference type="InterPro" id="IPR011856">
    <property type="entry name" value="tRNA_endonuc-like_dom_sf"/>
</dbReference>
<keyword evidence="6" id="KW-1185">Reference proteome</keyword>
<dbReference type="RefSeq" id="WP_140997011.1">
    <property type="nucleotide sequence ID" value="NZ_VDCZ01000003.1"/>
</dbReference>
<evidence type="ECO:0000256" key="2">
    <source>
        <dbReference type="ARBA" id="ARBA00022840"/>
    </source>
</evidence>
<dbReference type="PROSITE" id="PS51161">
    <property type="entry name" value="ATP_CONE"/>
    <property type="match status" value="1"/>
</dbReference>
<evidence type="ECO:0000313" key="5">
    <source>
        <dbReference type="EMBL" id="MVO08613.1"/>
    </source>
</evidence>
<dbReference type="AlphaFoldDB" id="A0A6I4IFU2"/>
<organism evidence="5 6">
    <name type="scientific">Flavobacterium profundi</name>
    <dbReference type="NCBI Taxonomy" id="1774945"/>
    <lineage>
        <taxon>Bacteria</taxon>
        <taxon>Pseudomonadati</taxon>
        <taxon>Bacteroidota</taxon>
        <taxon>Flavobacteriia</taxon>
        <taxon>Flavobacteriales</taxon>
        <taxon>Flavobacteriaceae</taxon>
        <taxon>Flavobacterium</taxon>
    </lineage>
</organism>
<feature type="domain" description="ATP-cone" evidence="4">
    <location>
        <begin position="1"/>
        <end position="86"/>
    </location>
</feature>
<dbReference type="GO" id="GO:0003676">
    <property type="term" value="F:nucleic acid binding"/>
    <property type="evidence" value="ECO:0007669"/>
    <property type="project" value="InterPro"/>
</dbReference>
<keyword evidence="2 3" id="KW-0067">ATP-binding</keyword>
<dbReference type="InterPro" id="IPR011335">
    <property type="entry name" value="Restrct_endonuc-II-like"/>
</dbReference>
<dbReference type="Gene3D" id="3.40.1350.10">
    <property type="match status" value="1"/>
</dbReference>
<keyword evidence="1 3" id="KW-0547">Nucleotide-binding</keyword>
<dbReference type="SUPFAM" id="SSF52980">
    <property type="entry name" value="Restriction endonuclease-like"/>
    <property type="match status" value="1"/>
</dbReference>
<dbReference type="OrthoDB" id="320396at2"/>
<evidence type="ECO:0000256" key="3">
    <source>
        <dbReference type="PROSITE-ProRule" id="PRU00492"/>
    </source>
</evidence>
<accession>A0A6I4IFU2</accession>
<dbReference type="Proteomes" id="UP000431264">
    <property type="component" value="Unassembled WGS sequence"/>
</dbReference>
<evidence type="ECO:0000256" key="1">
    <source>
        <dbReference type="ARBA" id="ARBA00022741"/>
    </source>
</evidence>
<gene>
    <name evidence="5" type="ORF">GOQ30_05480</name>
</gene>
<dbReference type="GO" id="GO:0005524">
    <property type="term" value="F:ATP binding"/>
    <property type="evidence" value="ECO:0007669"/>
    <property type="project" value="UniProtKB-UniRule"/>
</dbReference>
<protein>
    <recommendedName>
        <fullName evidence="4">ATP-cone domain-containing protein</fullName>
    </recommendedName>
</protein>
<reference evidence="6" key="1">
    <citation type="submission" date="2019-05" db="EMBL/GenBank/DDBJ databases">
        <title>Flavobacterium profundi sp. nov., isolated from a deep-sea seamount.</title>
        <authorList>
            <person name="Zhang D.-C."/>
        </authorList>
    </citation>
    <scope>NUCLEOTIDE SEQUENCE [LARGE SCALE GENOMIC DNA]</scope>
    <source>
        <strain evidence="6">TP390</strain>
    </source>
</reference>
<evidence type="ECO:0000259" key="4">
    <source>
        <dbReference type="PROSITE" id="PS51161"/>
    </source>
</evidence>
<proteinExistence type="predicted"/>
<name>A0A6I4IFU2_9FLAO</name>